<dbReference type="EMBL" id="KI635736">
    <property type="protein sequence ID" value="ETB61551.1"/>
    <property type="molecule type" value="Genomic_DNA"/>
</dbReference>
<protein>
    <submittedName>
        <fullName evidence="1">Uncharacterized protein</fullName>
    </submittedName>
</protein>
<dbReference type="Proteomes" id="UP000018538">
    <property type="component" value="Unassembled WGS sequence"/>
</dbReference>
<gene>
    <name evidence="1" type="ORF">YYC_01422</name>
</gene>
<proteinExistence type="predicted"/>
<evidence type="ECO:0000313" key="1">
    <source>
        <dbReference type="EMBL" id="ETB61551.1"/>
    </source>
</evidence>
<organism evidence="1 2">
    <name type="scientific">Plasmodium yoelii 17X</name>
    <dbReference type="NCBI Taxonomy" id="1323249"/>
    <lineage>
        <taxon>Eukaryota</taxon>
        <taxon>Sar</taxon>
        <taxon>Alveolata</taxon>
        <taxon>Apicomplexa</taxon>
        <taxon>Aconoidasida</taxon>
        <taxon>Haemosporida</taxon>
        <taxon>Plasmodiidae</taxon>
        <taxon>Plasmodium</taxon>
        <taxon>Plasmodium (Vinckeia)</taxon>
    </lineage>
</organism>
<accession>V7PPJ8</accession>
<dbReference type="AlphaFoldDB" id="V7PPJ8"/>
<sequence>MLYYHEKGKNNTYKIRNTRIATMSKNFYKVRCGSYLKFYHRNIVTTNKKTKIYYKNTKLDLYVPFNKNINMNHERLDTNFYMYDINSSIYRILKYVHILKKKSKNHKDSNTKTDKNGLSIDKQIEQIFICYISLYKNIEKNMFLKLTLEVLKCPKLNKKILSDNEFYEDVVSEILNYDKKEGIDNKTHFYEYVIKILSIFIKTNDFFEKTFQKVFFLQILENINREENINNYMNNFTFLLSCITHYNRNLKNKLAEICENNPTALLKNTPTNDKNILIIKEKKQIIQNSITIILNIFNKIKIYNYFNDTDICNIFDFLNEFKQHHTIKNVLCKDVDKYFTVSSEIKNLCLFLYFLSSCKYFLHYKIINKEAYKYIYNIIVYRKNELNDLNNMNLFLLAILKHNTQIKQEVNIKQNTKKLHNLVDNNQILEKFEKRKKQNQNIKRIKKIRNTKLSNKFHLCLKLKKNIIQKRKMQDQKNLYFFIKHRFLSFLKRNKLSNKHKKTFYQYFLLYHIKKSHTRKKNYQSPCDIIRNLN</sequence>
<evidence type="ECO:0000313" key="2">
    <source>
        <dbReference type="Proteomes" id="UP000018538"/>
    </source>
</evidence>
<keyword evidence="2" id="KW-1185">Reference proteome</keyword>
<dbReference type="OrthoDB" id="391553at2759"/>
<name>V7PPJ8_PLAYE</name>
<reference evidence="1 2" key="1">
    <citation type="submission" date="2013-11" db="EMBL/GenBank/DDBJ databases">
        <title>The Genome Sequence of Plasmodium yoelii 17X.</title>
        <authorList>
            <consortium name="The Broad Institute Genomics Platform"/>
            <consortium name="The Broad Institute Genome Sequencing Center for Infectious Disease"/>
            <person name="Neafsey D."/>
            <person name="Adams J."/>
            <person name="Walker B."/>
            <person name="Young S.K."/>
            <person name="Zeng Q."/>
            <person name="Gargeya S."/>
            <person name="Fitzgerald M."/>
            <person name="Haas B."/>
            <person name="Abouelleil A."/>
            <person name="Alvarado L."/>
            <person name="Chapman S.B."/>
            <person name="Gainer-Dewar J."/>
            <person name="Goldberg J."/>
            <person name="Griggs A."/>
            <person name="Gujja S."/>
            <person name="Hansen M."/>
            <person name="Howarth C."/>
            <person name="Imamovic A."/>
            <person name="Ireland A."/>
            <person name="Larimer J."/>
            <person name="McCowan C."/>
            <person name="Murphy C."/>
            <person name="Pearson M."/>
            <person name="Poon T.W."/>
            <person name="Priest M."/>
            <person name="Roberts A."/>
            <person name="Saif S."/>
            <person name="Shea T."/>
            <person name="Sykes S."/>
            <person name="Wortman J."/>
            <person name="Nusbaum C."/>
            <person name="Birren B."/>
        </authorList>
    </citation>
    <scope>NUCLEOTIDE SEQUENCE [LARGE SCALE GENOMIC DNA]</scope>
    <source>
        <strain evidence="1 2">17X</strain>
    </source>
</reference>